<evidence type="ECO:0000256" key="3">
    <source>
        <dbReference type="ARBA" id="ARBA00023125"/>
    </source>
</evidence>
<keyword evidence="6" id="KW-0540">Nuclease</keyword>
<protein>
    <submittedName>
        <fullName evidence="6">Restriction endonuclease subunit S</fullName>
        <ecNumber evidence="6">3.1.21.-</ecNumber>
    </submittedName>
</protein>
<evidence type="ECO:0000256" key="2">
    <source>
        <dbReference type="ARBA" id="ARBA00022747"/>
    </source>
</evidence>
<feature type="domain" description="Type I restriction modification DNA specificity" evidence="5">
    <location>
        <begin position="206"/>
        <end position="345"/>
    </location>
</feature>
<sequence length="390" mass="44254">MKWETVNLGDVLHLIIGGGTPSKSKSEYWNGDIFWCSVKDMEDDKHYLSYTKDTITKKGLENSSANLIKAGTVITSTRMGLGRAFINKVDMAINQDLKALIPNERIDNRFLLWTIVSKRNELNMLGRGSTVKGITLDILKSIEIALPPLIVQRRIADILSAYDDLIENNQKQIKLLEEAAMRLYKEWFVNLRFPGYENTKIVDGVPDGWSRKKLIDIADITMGQSPKSEYYNDRQQGLPFHQGVTNYGYRFVIDETYSMSYTRIAEAGSVLFSVRAPVGRMNITKNKIVIGRGLAAINHREGLQSFLFYMLKNRFYKDDLIGNGAIYASITKAVLHSQEFLIPCDNLANEFNSVAKSIDQQITNVDRQIILLQQARDKLLPKLMNGDIEV</sequence>
<dbReference type="InterPro" id="IPR044946">
    <property type="entry name" value="Restrct_endonuc_typeI_TRD_sf"/>
</dbReference>
<organism evidence="6 7">
    <name type="scientific">Defluviitalea saccharophila</name>
    <dbReference type="NCBI Taxonomy" id="879970"/>
    <lineage>
        <taxon>Bacteria</taxon>
        <taxon>Bacillati</taxon>
        <taxon>Bacillota</taxon>
        <taxon>Clostridia</taxon>
        <taxon>Lachnospirales</taxon>
        <taxon>Defluviitaleaceae</taxon>
        <taxon>Defluviitalea</taxon>
    </lineage>
</organism>
<feature type="coiled-coil region" evidence="4">
    <location>
        <begin position="159"/>
        <end position="186"/>
    </location>
</feature>
<keyword evidence="3" id="KW-0238">DNA-binding</keyword>
<evidence type="ECO:0000313" key="7">
    <source>
        <dbReference type="Proteomes" id="UP001486565"/>
    </source>
</evidence>
<comment type="similarity">
    <text evidence="1">Belongs to the type-I restriction system S methylase family.</text>
</comment>
<dbReference type="EMBL" id="CP121687">
    <property type="protein sequence ID" value="WZL69554.1"/>
    <property type="molecule type" value="Genomic_DNA"/>
</dbReference>
<dbReference type="RefSeq" id="WP_341876541.1">
    <property type="nucleotide sequence ID" value="NZ_CP121687.1"/>
</dbReference>
<evidence type="ECO:0000256" key="4">
    <source>
        <dbReference type="SAM" id="Coils"/>
    </source>
</evidence>
<reference evidence="6 7" key="1">
    <citation type="submission" date="2023-03" db="EMBL/GenBank/DDBJ databases">
        <title>Novel Species.</title>
        <authorList>
            <person name="Ma S."/>
        </authorList>
    </citation>
    <scope>NUCLEOTIDE SEQUENCE [LARGE SCALE GENOMIC DNA]</scope>
    <source>
        <strain evidence="6 7">LIND6LT2</strain>
    </source>
</reference>
<keyword evidence="6" id="KW-0255">Endonuclease</keyword>
<dbReference type="GO" id="GO:0004519">
    <property type="term" value="F:endonuclease activity"/>
    <property type="evidence" value="ECO:0007669"/>
    <property type="project" value="UniProtKB-KW"/>
</dbReference>
<gene>
    <name evidence="6" type="ORF">QBE51_12310</name>
</gene>
<keyword evidence="6" id="KW-0378">Hydrolase</keyword>
<dbReference type="InterPro" id="IPR052021">
    <property type="entry name" value="Type-I_RS_S_subunit"/>
</dbReference>
<dbReference type="PANTHER" id="PTHR30408">
    <property type="entry name" value="TYPE-1 RESTRICTION ENZYME ECOKI SPECIFICITY PROTEIN"/>
    <property type="match status" value="1"/>
</dbReference>
<dbReference type="EC" id="3.1.21.-" evidence="6"/>
<keyword evidence="4" id="KW-0175">Coiled coil</keyword>
<dbReference type="CDD" id="cd17495">
    <property type="entry name" value="RMtype1_S_Cep9333ORF4827P-TRD2-CR2_like"/>
    <property type="match status" value="1"/>
</dbReference>
<evidence type="ECO:0000256" key="1">
    <source>
        <dbReference type="ARBA" id="ARBA00010923"/>
    </source>
</evidence>
<dbReference type="SUPFAM" id="SSF116734">
    <property type="entry name" value="DNA methylase specificity domain"/>
    <property type="match status" value="2"/>
</dbReference>
<accession>A0ABZ2Y2Q0</accession>
<dbReference type="GO" id="GO:0016787">
    <property type="term" value="F:hydrolase activity"/>
    <property type="evidence" value="ECO:0007669"/>
    <property type="project" value="UniProtKB-KW"/>
</dbReference>
<dbReference type="PANTHER" id="PTHR30408:SF12">
    <property type="entry name" value="TYPE I RESTRICTION ENZYME MJAVIII SPECIFICITY SUBUNIT"/>
    <property type="match status" value="1"/>
</dbReference>
<dbReference type="Gene3D" id="1.10.287.1120">
    <property type="entry name" value="Bipartite methylase S protein"/>
    <property type="match status" value="1"/>
</dbReference>
<name>A0ABZ2Y2Q0_9FIRM</name>
<proteinExistence type="inferred from homology"/>
<dbReference type="CDD" id="cd17285">
    <property type="entry name" value="RMtype1_S_Csp16704I_TRD2-CR2_like"/>
    <property type="match status" value="1"/>
</dbReference>
<dbReference type="Proteomes" id="UP001486565">
    <property type="component" value="Chromosome"/>
</dbReference>
<keyword evidence="2" id="KW-0680">Restriction system</keyword>
<evidence type="ECO:0000259" key="5">
    <source>
        <dbReference type="Pfam" id="PF01420"/>
    </source>
</evidence>
<dbReference type="Gene3D" id="3.90.220.20">
    <property type="entry name" value="DNA methylase specificity domains"/>
    <property type="match status" value="2"/>
</dbReference>
<dbReference type="InterPro" id="IPR000055">
    <property type="entry name" value="Restrct_endonuc_typeI_TRD"/>
</dbReference>
<evidence type="ECO:0000313" key="6">
    <source>
        <dbReference type="EMBL" id="WZL69554.1"/>
    </source>
</evidence>
<dbReference type="Pfam" id="PF01420">
    <property type="entry name" value="Methylase_S"/>
    <property type="match status" value="2"/>
</dbReference>
<keyword evidence="7" id="KW-1185">Reference proteome</keyword>
<feature type="domain" description="Type I restriction modification DNA specificity" evidence="5">
    <location>
        <begin position="2"/>
        <end position="177"/>
    </location>
</feature>